<organism evidence="1">
    <name type="scientific">marine sediment metagenome</name>
    <dbReference type="NCBI Taxonomy" id="412755"/>
    <lineage>
        <taxon>unclassified sequences</taxon>
        <taxon>metagenomes</taxon>
        <taxon>ecological metagenomes</taxon>
    </lineage>
</organism>
<reference evidence="1" key="1">
    <citation type="journal article" date="2014" name="Front. Microbiol.">
        <title>High frequency of phylogenetically diverse reductive dehalogenase-homologous genes in deep subseafloor sedimentary metagenomes.</title>
        <authorList>
            <person name="Kawai M."/>
            <person name="Futagami T."/>
            <person name="Toyoda A."/>
            <person name="Takaki Y."/>
            <person name="Nishi S."/>
            <person name="Hori S."/>
            <person name="Arai W."/>
            <person name="Tsubouchi T."/>
            <person name="Morono Y."/>
            <person name="Uchiyama I."/>
            <person name="Ito T."/>
            <person name="Fujiyama A."/>
            <person name="Inagaki F."/>
            <person name="Takami H."/>
        </authorList>
    </citation>
    <scope>NUCLEOTIDE SEQUENCE</scope>
    <source>
        <strain evidence="1">Expedition CK06-06</strain>
    </source>
</reference>
<accession>X0RP07</accession>
<dbReference type="EMBL" id="BARS01009154">
    <property type="protein sequence ID" value="GAF70579.1"/>
    <property type="molecule type" value="Genomic_DNA"/>
</dbReference>
<feature type="non-terminal residue" evidence="1">
    <location>
        <position position="30"/>
    </location>
</feature>
<sequence>MANVHKMKRGFYFLACREMIDIKESHFKSG</sequence>
<dbReference type="AlphaFoldDB" id="X0RP07"/>
<gene>
    <name evidence="1" type="ORF">S01H1_17270</name>
</gene>
<evidence type="ECO:0000313" key="1">
    <source>
        <dbReference type="EMBL" id="GAF70579.1"/>
    </source>
</evidence>
<protein>
    <submittedName>
        <fullName evidence="1">Uncharacterized protein</fullName>
    </submittedName>
</protein>
<proteinExistence type="predicted"/>
<comment type="caution">
    <text evidence="1">The sequence shown here is derived from an EMBL/GenBank/DDBJ whole genome shotgun (WGS) entry which is preliminary data.</text>
</comment>
<name>X0RP07_9ZZZZ</name>